<dbReference type="EMBL" id="BPQM01000014">
    <property type="protein sequence ID" value="GJD77484.1"/>
    <property type="molecule type" value="Genomic_DNA"/>
</dbReference>
<keyword evidence="3" id="KW-1185">Reference proteome</keyword>
<accession>A0AA37HKZ3</accession>
<gene>
    <name evidence="2" type="ORF">NBEOAGPD_0689</name>
</gene>
<protein>
    <submittedName>
        <fullName evidence="2">Uncharacterized protein</fullName>
    </submittedName>
</protein>
<evidence type="ECO:0000256" key="1">
    <source>
        <dbReference type="SAM" id="MobiDB-lite"/>
    </source>
</evidence>
<proteinExistence type="predicted"/>
<evidence type="ECO:0000313" key="2">
    <source>
        <dbReference type="EMBL" id="GJD77484.1"/>
    </source>
</evidence>
<reference evidence="2" key="1">
    <citation type="journal article" date="2016" name="Front. Microbiol.">
        <title>Genome Sequence of the Piezophilic, Mesophilic Sulfate-Reducing Bacterium Desulfovibrio indicus J2T.</title>
        <authorList>
            <person name="Cao J."/>
            <person name="Maignien L."/>
            <person name="Shao Z."/>
            <person name="Alain K."/>
            <person name="Jebbar M."/>
        </authorList>
    </citation>
    <scope>NUCLEOTIDE SEQUENCE</scope>
    <source>
        <strain evidence="2">NBRC 103626</strain>
    </source>
</reference>
<sequence length="172" mass="17724">MATAADSLTEKIKACDRADAALQTALAAILKSRAELAALREDLAALRANAGAGLVPDGTPERAPSEAGAVEAAQAPRLRSPVAQIIVDALADAGDAGLSGMALNQIVAERGFTKDSSEKAKVSLKRAGLVRHDRIATHWYALGRGPKHIPGEEQTANGSSPKTSNGAKRGRV</sequence>
<feature type="compositionally biased region" description="Polar residues" evidence="1">
    <location>
        <begin position="154"/>
        <end position="166"/>
    </location>
</feature>
<name>A0AA37HKZ3_9HYPH</name>
<dbReference type="AlphaFoldDB" id="A0AA37HKZ3"/>
<comment type="caution">
    <text evidence="2">The sequence shown here is derived from an EMBL/GenBank/DDBJ whole genome shotgun (WGS) entry which is preliminary data.</text>
</comment>
<dbReference type="RefSeq" id="WP_238301247.1">
    <property type="nucleotide sequence ID" value="NZ_BPQM01000014.1"/>
</dbReference>
<feature type="region of interest" description="Disordered" evidence="1">
    <location>
        <begin position="143"/>
        <end position="172"/>
    </location>
</feature>
<dbReference type="Proteomes" id="UP001055108">
    <property type="component" value="Unassembled WGS sequence"/>
</dbReference>
<organism evidence="2 3">
    <name type="scientific">Methylobacterium gregans</name>
    <dbReference type="NCBI Taxonomy" id="374424"/>
    <lineage>
        <taxon>Bacteria</taxon>
        <taxon>Pseudomonadati</taxon>
        <taxon>Pseudomonadota</taxon>
        <taxon>Alphaproteobacteria</taxon>
        <taxon>Hyphomicrobiales</taxon>
        <taxon>Methylobacteriaceae</taxon>
        <taxon>Methylobacterium</taxon>
    </lineage>
</organism>
<reference evidence="2" key="2">
    <citation type="submission" date="2021-08" db="EMBL/GenBank/DDBJ databases">
        <authorList>
            <person name="Tani A."/>
            <person name="Ola A."/>
            <person name="Ogura Y."/>
            <person name="Katsura K."/>
            <person name="Hayashi T."/>
        </authorList>
    </citation>
    <scope>NUCLEOTIDE SEQUENCE</scope>
    <source>
        <strain evidence="2">NBRC 103626</strain>
    </source>
</reference>
<evidence type="ECO:0000313" key="3">
    <source>
        <dbReference type="Proteomes" id="UP001055108"/>
    </source>
</evidence>